<dbReference type="EMBL" id="JBBPBM010000713">
    <property type="protein sequence ID" value="KAK8492562.1"/>
    <property type="molecule type" value="Genomic_DNA"/>
</dbReference>
<dbReference type="PANTHER" id="PTHR33033">
    <property type="entry name" value="POLYNUCLEOTIDYL TRANSFERASE, RIBONUCLEASE H-LIKE SUPERFAMILY PROTEIN-RELATED"/>
    <property type="match status" value="1"/>
</dbReference>
<protein>
    <recommendedName>
        <fullName evidence="1">RNase H type-1 domain-containing protein</fullName>
    </recommendedName>
</protein>
<dbReference type="InterPro" id="IPR002156">
    <property type="entry name" value="RNaseH_domain"/>
</dbReference>
<dbReference type="Pfam" id="PF13456">
    <property type="entry name" value="RVT_3"/>
    <property type="match status" value="1"/>
</dbReference>
<organism evidence="2 3">
    <name type="scientific">Hibiscus sabdariffa</name>
    <name type="common">roselle</name>
    <dbReference type="NCBI Taxonomy" id="183260"/>
    <lineage>
        <taxon>Eukaryota</taxon>
        <taxon>Viridiplantae</taxon>
        <taxon>Streptophyta</taxon>
        <taxon>Embryophyta</taxon>
        <taxon>Tracheophyta</taxon>
        <taxon>Spermatophyta</taxon>
        <taxon>Magnoliopsida</taxon>
        <taxon>eudicotyledons</taxon>
        <taxon>Gunneridae</taxon>
        <taxon>Pentapetalae</taxon>
        <taxon>rosids</taxon>
        <taxon>malvids</taxon>
        <taxon>Malvales</taxon>
        <taxon>Malvaceae</taxon>
        <taxon>Malvoideae</taxon>
        <taxon>Hibiscus</taxon>
    </lineage>
</organism>
<dbReference type="InterPro" id="IPR012337">
    <property type="entry name" value="RNaseH-like_sf"/>
</dbReference>
<sequence length="232" mass="26091">MGEISGFLMKFSPLLQCLLSLLERIIVKLPMPFEKLVHRVSYPCTGGPCYIILDILSFCGGPCLLEERWSDDPLGSVHLESIQIPCSWQPPPIDTLKFNVDGAAKSDFAGCGGILRNAASTIQALFSGQVSPLGADFVELTTILVALDLFVEVDLSWKSKLIIESDSLLVITWTLHSDSRPWRLWKEFLELDRKVDKIQNVSFKHVSRQYNEMADFLAKAGMERSELSKAWW</sequence>
<dbReference type="InterPro" id="IPR044730">
    <property type="entry name" value="RNase_H-like_dom_plant"/>
</dbReference>
<gene>
    <name evidence="2" type="ORF">V6N12_041523</name>
</gene>
<proteinExistence type="predicted"/>
<evidence type="ECO:0000259" key="1">
    <source>
        <dbReference type="PROSITE" id="PS50879"/>
    </source>
</evidence>
<accession>A0ABR2AH76</accession>
<dbReference type="CDD" id="cd06222">
    <property type="entry name" value="RNase_H_like"/>
    <property type="match status" value="1"/>
</dbReference>
<dbReference type="Proteomes" id="UP001472677">
    <property type="component" value="Unassembled WGS sequence"/>
</dbReference>
<dbReference type="SUPFAM" id="SSF53098">
    <property type="entry name" value="Ribonuclease H-like"/>
    <property type="match status" value="1"/>
</dbReference>
<evidence type="ECO:0000313" key="2">
    <source>
        <dbReference type="EMBL" id="KAK8492562.1"/>
    </source>
</evidence>
<feature type="domain" description="RNase H type-1" evidence="1">
    <location>
        <begin position="92"/>
        <end position="223"/>
    </location>
</feature>
<keyword evidence="3" id="KW-1185">Reference proteome</keyword>
<dbReference type="PROSITE" id="PS50879">
    <property type="entry name" value="RNASE_H_1"/>
    <property type="match status" value="1"/>
</dbReference>
<reference evidence="2 3" key="1">
    <citation type="journal article" date="2024" name="G3 (Bethesda)">
        <title>Genome assembly of Hibiscus sabdariffa L. provides insights into metabolisms of medicinal natural products.</title>
        <authorList>
            <person name="Kim T."/>
        </authorList>
    </citation>
    <scope>NUCLEOTIDE SEQUENCE [LARGE SCALE GENOMIC DNA]</scope>
    <source>
        <strain evidence="2">TK-2024</strain>
        <tissue evidence="2">Old leaves</tissue>
    </source>
</reference>
<comment type="caution">
    <text evidence="2">The sequence shown here is derived from an EMBL/GenBank/DDBJ whole genome shotgun (WGS) entry which is preliminary data.</text>
</comment>
<dbReference type="InterPro" id="IPR036397">
    <property type="entry name" value="RNaseH_sf"/>
</dbReference>
<name>A0ABR2AH76_9ROSI</name>
<dbReference type="PANTHER" id="PTHR33033:SF69">
    <property type="entry name" value="POLYNUCLEOTIDYL TRANSFERASE, RIBONUCLEASE H FOLD"/>
    <property type="match status" value="1"/>
</dbReference>
<evidence type="ECO:0000313" key="3">
    <source>
        <dbReference type="Proteomes" id="UP001472677"/>
    </source>
</evidence>
<dbReference type="Gene3D" id="3.30.420.10">
    <property type="entry name" value="Ribonuclease H-like superfamily/Ribonuclease H"/>
    <property type="match status" value="1"/>
</dbReference>